<gene>
    <name evidence="2" type="ORF">LZC94_12675</name>
</gene>
<name>A0ABZ2M6P7_9BACT</name>
<protein>
    <submittedName>
        <fullName evidence="2">Uncharacterized protein</fullName>
    </submittedName>
</protein>
<dbReference type="RefSeq" id="WP_394827742.1">
    <property type="nucleotide sequence ID" value="NZ_CP089984.1"/>
</dbReference>
<reference evidence="2 3" key="1">
    <citation type="submission" date="2021-12" db="EMBL/GenBank/DDBJ databases">
        <title>Discovery of the Pendulisporaceae a myxobacterial family with distinct sporulation behavior and unique specialized metabolism.</title>
        <authorList>
            <person name="Garcia R."/>
            <person name="Popoff A."/>
            <person name="Bader C.D."/>
            <person name="Loehr J."/>
            <person name="Walesch S."/>
            <person name="Walt C."/>
            <person name="Boldt J."/>
            <person name="Bunk B."/>
            <person name="Haeckl F.J.F.P.J."/>
            <person name="Gunesch A.P."/>
            <person name="Birkelbach J."/>
            <person name="Nuebel U."/>
            <person name="Pietschmann T."/>
            <person name="Bach T."/>
            <person name="Mueller R."/>
        </authorList>
    </citation>
    <scope>NUCLEOTIDE SEQUENCE [LARGE SCALE GENOMIC DNA]</scope>
    <source>
        <strain evidence="2 3">MSr11954</strain>
    </source>
</reference>
<evidence type="ECO:0000313" key="3">
    <source>
        <dbReference type="Proteomes" id="UP001370348"/>
    </source>
</evidence>
<feature type="compositionally biased region" description="Basic and acidic residues" evidence="1">
    <location>
        <begin position="52"/>
        <end position="66"/>
    </location>
</feature>
<feature type="region of interest" description="Disordered" evidence="1">
    <location>
        <begin position="35"/>
        <end position="68"/>
    </location>
</feature>
<organism evidence="2 3">
    <name type="scientific">Pendulispora albinea</name>
    <dbReference type="NCBI Taxonomy" id="2741071"/>
    <lineage>
        <taxon>Bacteria</taxon>
        <taxon>Pseudomonadati</taxon>
        <taxon>Myxococcota</taxon>
        <taxon>Myxococcia</taxon>
        <taxon>Myxococcales</taxon>
        <taxon>Sorangiineae</taxon>
        <taxon>Pendulisporaceae</taxon>
        <taxon>Pendulispora</taxon>
    </lineage>
</organism>
<proteinExistence type="predicted"/>
<dbReference type="EMBL" id="CP089984">
    <property type="protein sequence ID" value="WXB18101.1"/>
    <property type="molecule type" value="Genomic_DNA"/>
</dbReference>
<evidence type="ECO:0000256" key="1">
    <source>
        <dbReference type="SAM" id="MobiDB-lite"/>
    </source>
</evidence>
<dbReference type="Proteomes" id="UP001370348">
    <property type="component" value="Chromosome"/>
</dbReference>
<accession>A0ABZ2M6P7</accession>
<evidence type="ECO:0000313" key="2">
    <source>
        <dbReference type="EMBL" id="WXB18101.1"/>
    </source>
</evidence>
<keyword evidence="3" id="KW-1185">Reference proteome</keyword>
<sequence length="129" mass="14075">MPKDLRSAIRQLAGTFAQGVLDVVCAASLDEIRTNGVVSPRPHGPGRRRPRKLEGAPPRRSEKSRAPSDVTVKRIVFLVGNSPNGVRSEELRAWLGLERVAFREAAAKAVAANLIVRRGTKRTTTFLPV</sequence>